<evidence type="ECO:0000313" key="2">
    <source>
        <dbReference type="EMBL" id="BFO15381.1"/>
    </source>
</evidence>
<dbReference type="SUPFAM" id="SSF50969">
    <property type="entry name" value="YVTN repeat-like/Quinoprotein amine dehydrogenase"/>
    <property type="match status" value="1"/>
</dbReference>
<feature type="signal peptide" evidence="1">
    <location>
        <begin position="1"/>
        <end position="31"/>
    </location>
</feature>
<reference evidence="2" key="2">
    <citation type="submission" date="2024-07" db="EMBL/GenBank/DDBJ databases">
        <title>Streptomyces haneummycinica sp. nov., a new antibiotic-producing actinobacterium isolated from marine sediment.</title>
        <authorList>
            <person name="Uemura M."/>
            <person name="Hamada M."/>
            <person name="Hirano S."/>
            <person name="Kobayashi K."/>
            <person name="Ohshiro T."/>
            <person name="Kobayashi T."/>
            <person name="Terahara T."/>
        </authorList>
    </citation>
    <scope>NUCLEOTIDE SEQUENCE</scope>
    <source>
        <strain evidence="2">KM77-8</strain>
    </source>
</reference>
<dbReference type="InterPro" id="IPR051200">
    <property type="entry name" value="Host-pathogen_enzymatic-act"/>
</dbReference>
<accession>A0AAT9HDJ8</accession>
<dbReference type="Gene3D" id="2.60.40.10">
    <property type="entry name" value="Immunoglobulins"/>
    <property type="match status" value="1"/>
</dbReference>
<dbReference type="PANTHER" id="PTHR47197:SF3">
    <property type="entry name" value="DIHYDRO-HEME D1 DEHYDROGENASE"/>
    <property type="match status" value="1"/>
</dbReference>
<dbReference type="AlphaFoldDB" id="A0AAT9HDJ8"/>
<proteinExistence type="predicted"/>
<organism evidence="2">
    <name type="scientific">Streptomyces haneummycinicus</name>
    <dbReference type="NCBI Taxonomy" id="3074435"/>
    <lineage>
        <taxon>Bacteria</taxon>
        <taxon>Bacillati</taxon>
        <taxon>Actinomycetota</taxon>
        <taxon>Actinomycetes</taxon>
        <taxon>Kitasatosporales</taxon>
        <taxon>Streptomycetaceae</taxon>
        <taxon>Streptomyces</taxon>
    </lineage>
</organism>
<dbReference type="GO" id="GO:0005975">
    <property type="term" value="P:carbohydrate metabolic process"/>
    <property type="evidence" value="ECO:0007669"/>
    <property type="project" value="UniProtKB-ARBA"/>
</dbReference>
<keyword evidence="1" id="KW-0732">Signal</keyword>
<dbReference type="InterPro" id="IPR015943">
    <property type="entry name" value="WD40/YVTN_repeat-like_dom_sf"/>
</dbReference>
<protein>
    <recommendedName>
        <fullName evidence="3">Ig-like domain repeat protein</fullName>
    </recommendedName>
</protein>
<dbReference type="PANTHER" id="PTHR47197">
    <property type="entry name" value="PROTEIN NIRF"/>
    <property type="match status" value="1"/>
</dbReference>
<feature type="chain" id="PRO_5043535008" description="Ig-like domain repeat protein" evidence="1">
    <location>
        <begin position="32"/>
        <end position="450"/>
    </location>
</feature>
<dbReference type="EMBL" id="AP035768">
    <property type="protein sequence ID" value="BFO15381.1"/>
    <property type="molecule type" value="Genomic_DNA"/>
</dbReference>
<dbReference type="Gene3D" id="2.130.10.10">
    <property type="entry name" value="YVTN repeat-like/Quinoprotein amine dehydrogenase"/>
    <property type="match status" value="2"/>
</dbReference>
<evidence type="ECO:0008006" key="3">
    <source>
        <dbReference type="Google" id="ProtNLM"/>
    </source>
</evidence>
<sequence>MRRLRRALGTTLTAALGSLLLTVPGAAPAFAAGPVPLPMYSLADMKVDGSNQRVFLSMPAGVDGRVVVTDYDGGNSTWLDGLPGAGGLALSPDSRTLYVAARDIDTIVAYDTTTLTETARYFVGEDTAPWSLAFAGGKLWFGYGSGGDLGSVDVSGAEPVIALGLDGSLDWGADLVASPADPDVLVAGTGSPNANTLTVYDVSSGSPETAARRVLSGTQMNGLRDLAVTPDGRSVVVAALISTGYQVFRLDDLSDQGTHASSSSPLAVAVAPDGTVAGGTSNNSADVPDLSFYAPGVPAPLTTVELAGATESLVEEGLAWAPDGSRVFAVTRQTGVMGLRFHARQVDTTVRTTLALEAPPTSRVRRDLTVTGTLAPAAGLAPGTTVAVRRYDAAAPEGTSLGTVPVSSDGTFTVTDRPRRTGEVRYGVTYAGDAWHTAASAEVTVEITRR</sequence>
<dbReference type="InterPro" id="IPR011044">
    <property type="entry name" value="Quino_amine_DH_bsu"/>
</dbReference>
<name>A0AAT9HDJ8_9ACTN</name>
<dbReference type="InterPro" id="IPR013783">
    <property type="entry name" value="Ig-like_fold"/>
</dbReference>
<gene>
    <name evidence="2" type="ORF">SHKM778_17690</name>
</gene>
<reference evidence="2" key="1">
    <citation type="submission" date="2024-06" db="EMBL/GenBank/DDBJ databases">
        <authorList>
            <consortium name="consrtm"/>
            <person name="Uemura M."/>
            <person name="Terahara T."/>
        </authorList>
    </citation>
    <scope>NUCLEOTIDE SEQUENCE</scope>
    <source>
        <strain evidence="2">KM77-8</strain>
    </source>
</reference>
<evidence type="ECO:0000256" key="1">
    <source>
        <dbReference type="SAM" id="SignalP"/>
    </source>
</evidence>